<accession>A0A8H4RFD7</accession>
<dbReference type="EMBL" id="JAAMPI010000897">
    <property type="protein sequence ID" value="KAF4627873.1"/>
    <property type="molecule type" value="Genomic_DNA"/>
</dbReference>
<reference evidence="2 3" key="1">
    <citation type="submission" date="2020-03" db="EMBL/GenBank/DDBJ databases">
        <title>Draft Genome Sequence of Cudoniella acicularis.</title>
        <authorList>
            <person name="Buettner E."/>
            <person name="Kellner H."/>
        </authorList>
    </citation>
    <scope>NUCLEOTIDE SEQUENCE [LARGE SCALE GENOMIC DNA]</scope>
    <source>
        <strain evidence="2 3">DSM 108380</strain>
    </source>
</reference>
<sequence>MNSFEGILRQAETWIEKCLTGHPNCQPRKDSSQFPTRLIDVGPPDGSRDPFLFIPALPLDNPKVSNVDLEEGNAKTPKIGKLLSLLSIPGPNEATKAKARAGLYVALSYCWGNTPNLVTTTKNISKMRDRIPWNKIPATIQDAISVTRGLGIQYLWVDALCIIQDWKEDWEAEAPKMAQVYGGAFLTISAALAPDTSHRLIDRQRGAAGLSKLPRSRAIDLPLQDDQLYSRAWALQERILSIRLLIFGSDQLYWECQDCQKGEDGTKLVKSISWRLSTEVSYKDWHAIVRDYTCRLLTVETDKLYALAGLEAIYRQATHDQYLSGLWRKSLVSDLLWQQKHVVYGHKAVPRAPLLYRAPSWSWASIDGNALFPLTGRPHYQAEAELLGTYLDPVEGEVPRAGEWLWLRAPLVKSNTHGDITHISGKELTVAFMDIQAGEANVNVLAPDANPFNWNKNIPMSETWCVLLATDQGEAFGLVLRKMEATESDFQRIGSFMSNNEQNKIALQEAGKSELFIL</sequence>
<proteinExistence type="predicted"/>
<name>A0A8H4RFD7_9HELO</name>
<evidence type="ECO:0000259" key="1">
    <source>
        <dbReference type="Pfam" id="PF06985"/>
    </source>
</evidence>
<dbReference type="Pfam" id="PF06985">
    <property type="entry name" value="HET"/>
    <property type="match status" value="1"/>
</dbReference>
<gene>
    <name evidence="2" type="ORF">G7Y89_g10279</name>
</gene>
<protein>
    <recommendedName>
        <fullName evidence="1">Heterokaryon incompatibility domain-containing protein</fullName>
    </recommendedName>
</protein>
<evidence type="ECO:0000313" key="2">
    <source>
        <dbReference type="EMBL" id="KAF4627873.1"/>
    </source>
</evidence>
<dbReference type="InterPro" id="IPR010730">
    <property type="entry name" value="HET"/>
</dbReference>
<evidence type="ECO:0000313" key="3">
    <source>
        <dbReference type="Proteomes" id="UP000566819"/>
    </source>
</evidence>
<comment type="caution">
    <text evidence="2">The sequence shown here is derived from an EMBL/GenBank/DDBJ whole genome shotgun (WGS) entry which is preliminary data.</text>
</comment>
<dbReference type="PANTHER" id="PTHR33112:SF10">
    <property type="entry name" value="TOL"/>
    <property type="match status" value="1"/>
</dbReference>
<organism evidence="2 3">
    <name type="scientific">Cudoniella acicularis</name>
    <dbReference type="NCBI Taxonomy" id="354080"/>
    <lineage>
        <taxon>Eukaryota</taxon>
        <taxon>Fungi</taxon>
        <taxon>Dikarya</taxon>
        <taxon>Ascomycota</taxon>
        <taxon>Pezizomycotina</taxon>
        <taxon>Leotiomycetes</taxon>
        <taxon>Helotiales</taxon>
        <taxon>Tricladiaceae</taxon>
        <taxon>Cudoniella</taxon>
    </lineage>
</organism>
<dbReference type="AlphaFoldDB" id="A0A8H4RFD7"/>
<dbReference type="OrthoDB" id="3595582at2759"/>
<feature type="domain" description="Heterokaryon incompatibility" evidence="1">
    <location>
        <begin position="104"/>
        <end position="237"/>
    </location>
</feature>
<keyword evidence="3" id="KW-1185">Reference proteome</keyword>
<dbReference type="PANTHER" id="PTHR33112">
    <property type="entry name" value="DOMAIN PROTEIN, PUTATIVE-RELATED"/>
    <property type="match status" value="1"/>
</dbReference>
<dbReference type="Proteomes" id="UP000566819">
    <property type="component" value="Unassembled WGS sequence"/>
</dbReference>